<feature type="compositionally biased region" description="Low complexity" evidence="1">
    <location>
        <begin position="218"/>
        <end position="235"/>
    </location>
</feature>
<feature type="region of interest" description="Disordered" evidence="1">
    <location>
        <begin position="161"/>
        <end position="261"/>
    </location>
</feature>
<feature type="compositionally biased region" description="Basic and acidic residues" evidence="1">
    <location>
        <begin position="11"/>
        <end position="22"/>
    </location>
</feature>
<feature type="compositionally biased region" description="Low complexity" evidence="1">
    <location>
        <begin position="166"/>
        <end position="177"/>
    </location>
</feature>
<sequence>MARSSAAGAVSEKESGNGERWSRNGVRLRRHPSMANSKWICYNVDDEGFHGRRQGCAEHVVVHSWLRRHGTRVSRWYPGLISRYKLDTQIPGTRSSSSPRPHASPPKTHRIRAKAKLSYHTVVAAHSSSSSHCTRQRVTRTSWHARALQGGGRMHLHAKTDSEVTSSMAASSPPRAAYYVQSPSHDDGENKTAASSFHSSPAASPPRSLGNHSRESSSSRFSAAKSGSSRRTAAAGGDGGKGGVAAGRGGGGGGGGGRRSPWMKEAAIEEEGLLMEDDDADGGGGGGGGFSSLPRRWRYALGFVGAFFALFFFFALILWGASHNQKPVVSINSITFHNFVIQAGTDASLVPTELSTVNATVRMTFRNTGSFFGVHVTAEPLTLYYYQLLMASGNVKYFYQSRKSSRHVAVAVVGDKVPLYGGGSGLSSTPVKGAPPAPVPLQLAVRFRSRAFVLGKLVKPKFLTNVQCSVRLDVAKLGKPVSLNKACSLV</sequence>
<keyword evidence="2" id="KW-1133">Transmembrane helix</keyword>
<dbReference type="HOGENOM" id="CLU_045609_0_2_1"/>
<organism evidence="3">
    <name type="scientific">Oryza sativa subsp. japonica</name>
    <name type="common">Rice</name>
    <dbReference type="NCBI Taxonomy" id="39947"/>
    <lineage>
        <taxon>Eukaryota</taxon>
        <taxon>Viridiplantae</taxon>
        <taxon>Streptophyta</taxon>
        <taxon>Embryophyta</taxon>
        <taxon>Tracheophyta</taxon>
        <taxon>Spermatophyta</taxon>
        <taxon>Magnoliopsida</taxon>
        <taxon>Liliopsida</taxon>
        <taxon>Poales</taxon>
        <taxon>Poaceae</taxon>
        <taxon>BOP clade</taxon>
        <taxon>Oryzoideae</taxon>
        <taxon>Oryzeae</taxon>
        <taxon>Oryzinae</taxon>
        <taxon>Oryza</taxon>
        <taxon>Oryza sativa</taxon>
    </lineage>
</organism>
<reference evidence="3" key="1">
    <citation type="journal article" date="2002" name="Nature">
        <title>Sequence and analysis of rice chromosome 4.</title>
        <authorList>
            <person name="Feng Q."/>
            <person name="Zhang Y."/>
            <person name="Hao P."/>
            <person name="Wang S."/>
            <person name="Fu G."/>
            <person name="Huang Y."/>
            <person name="Li Y."/>
            <person name="Zhu J."/>
            <person name="Liu Y."/>
            <person name="Hu X."/>
            <person name="Jia P."/>
            <person name="Zhang Y."/>
            <person name="Zhao Q."/>
            <person name="Ying K."/>
            <person name="Yu S."/>
            <person name="Tang Y."/>
            <person name="Weng Q."/>
            <person name="Zhang L."/>
            <person name="Lu Y."/>
            <person name="Mu J."/>
            <person name="Lu Y."/>
            <person name="Zhang L.S."/>
            <person name="Yu Z."/>
            <person name="Fan D."/>
            <person name="Liu X."/>
            <person name="Lu T."/>
            <person name="Li C."/>
            <person name="Wu Y."/>
            <person name="Sun T."/>
            <person name="Lei H."/>
            <person name="Li T."/>
            <person name="Hu H."/>
            <person name="Guan J."/>
            <person name="Wu M."/>
            <person name="Zhang R."/>
            <person name="Zhou B."/>
            <person name="Chen Z."/>
            <person name="Chen L."/>
            <person name="Jin Z."/>
            <person name="Wang R."/>
            <person name="Yin H."/>
            <person name="Cai Z."/>
            <person name="Ren S."/>
            <person name="Lv G."/>
            <person name="Gu W."/>
            <person name="Zhu G."/>
            <person name="Tu Y."/>
            <person name="Jia J."/>
            <person name="Zhang Y."/>
            <person name="Chen J."/>
            <person name="Kang H."/>
            <person name="Chen X."/>
            <person name="Shao C."/>
            <person name="Sun Y."/>
            <person name="Hu Q."/>
            <person name="Zhang X."/>
            <person name="Zhang W."/>
            <person name="Wang L."/>
            <person name="Ding C."/>
            <person name="Sheng H."/>
            <person name="Gu J."/>
            <person name="Chen S."/>
            <person name="Ni L."/>
            <person name="Zhu F."/>
            <person name="Chen W."/>
            <person name="Lan L."/>
            <person name="Lai Y."/>
            <person name="Cheng Z."/>
            <person name="Gu M."/>
            <person name="Jiang J."/>
            <person name="Li J."/>
            <person name="Hong G."/>
            <person name="Xue Y."/>
            <person name="Han B."/>
        </authorList>
    </citation>
    <scope>NUCLEOTIDE SEQUENCE [LARGE SCALE GENOMIC DNA]</scope>
</reference>
<evidence type="ECO:0000256" key="2">
    <source>
        <dbReference type="SAM" id="Phobius"/>
    </source>
</evidence>
<gene>
    <name evidence="3" type="primary">OSJNBa0084A10.1</name>
</gene>
<feature type="compositionally biased region" description="Low complexity" evidence="1">
    <location>
        <begin position="193"/>
        <end position="211"/>
    </location>
</feature>
<feature type="transmembrane region" description="Helical" evidence="2">
    <location>
        <begin position="299"/>
        <end position="321"/>
    </location>
</feature>
<dbReference type="AlphaFoldDB" id="Q7XQQ4"/>
<accession>Q7XQQ4</accession>
<dbReference type="PANTHER" id="PTHR31852">
    <property type="entry name" value="LATE EMBRYOGENESIS ABUNDANT (LEA) HYDROXYPROLINE-RICH GLYCOPROTEIN FAMILY"/>
    <property type="match status" value="1"/>
</dbReference>
<proteinExistence type="predicted"/>
<name>Q7XQQ4_ORYSJ</name>
<feature type="region of interest" description="Disordered" evidence="1">
    <location>
        <begin position="1"/>
        <end position="28"/>
    </location>
</feature>
<feature type="region of interest" description="Disordered" evidence="1">
    <location>
        <begin position="88"/>
        <end position="110"/>
    </location>
</feature>
<feature type="compositionally biased region" description="Gly residues" evidence="1">
    <location>
        <begin position="236"/>
        <end position="258"/>
    </location>
</feature>
<dbReference type="EMBL" id="AL606458">
    <property type="protein sequence ID" value="CAE03026.1"/>
    <property type="molecule type" value="Genomic_DNA"/>
</dbReference>
<keyword evidence="2" id="KW-0472">Membrane</keyword>
<evidence type="ECO:0000256" key="1">
    <source>
        <dbReference type="SAM" id="MobiDB-lite"/>
    </source>
</evidence>
<dbReference type="InterPro" id="IPR055301">
    <property type="entry name" value="Lea14-like_2"/>
</dbReference>
<protein>
    <submittedName>
        <fullName evidence="3">OSJNBa0084A10.1 protein</fullName>
    </submittedName>
</protein>
<evidence type="ECO:0000313" key="3">
    <source>
        <dbReference type="EMBL" id="CAE03026.1"/>
    </source>
</evidence>
<keyword evidence="2" id="KW-0812">Transmembrane</keyword>